<keyword evidence="3" id="KW-1185">Reference proteome</keyword>
<sequence length="118" mass="13539">MGRISRLVSFCHSPFKLVYGFNLLTPLDLFPLPDMAFRLKRMGFLEPNLLKKLYERAQFALRKEYTNMLGKKIGVGRKNISPPNLRTNSLQERELNVNMGKDLGETQESTESMESTAL</sequence>
<name>A0A371EHA0_MUCPR</name>
<feature type="region of interest" description="Disordered" evidence="1">
    <location>
        <begin position="99"/>
        <end position="118"/>
    </location>
</feature>
<feature type="non-terminal residue" evidence="2">
    <location>
        <position position="1"/>
    </location>
</feature>
<evidence type="ECO:0000313" key="3">
    <source>
        <dbReference type="Proteomes" id="UP000257109"/>
    </source>
</evidence>
<comment type="caution">
    <text evidence="2">The sequence shown here is derived from an EMBL/GenBank/DDBJ whole genome shotgun (WGS) entry which is preliminary data.</text>
</comment>
<evidence type="ECO:0000256" key="1">
    <source>
        <dbReference type="SAM" id="MobiDB-lite"/>
    </source>
</evidence>
<feature type="compositionally biased region" description="Low complexity" evidence="1">
    <location>
        <begin position="106"/>
        <end position="118"/>
    </location>
</feature>
<organism evidence="2 3">
    <name type="scientific">Mucuna pruriens</name>
    <name type="common">Velvet bean</name>
    <name type="synonym">Dolichos pruriens</name>
    <dbReference type="NCBI Taxonomy" id="157652"/>
    <lineage>
        <taxon>Eukaryota</taxon>
        <taxon>Viridiplantae</taxon>
        <taxon>Streptophyta</taxon>
        <taxon>Embryophyta</taxon>
        <taxon>Tracheophyta</taxon>
        <taxon>Spermatophyta</taxon>
        <taxon>Magnoliopsida</taxon>
        <taxon>eudicotyledons</taxon>
        <taxon>Gunneridae</taxon>
        <taxon>Pentapetalae</taxon>
        <taxon>rosids</taxon>
        <taxon>fabids</taxon>
        <taxon>Fabales</taxon>
        <taxon>Fabaceae</taxon>
        <taxon>Papilionoideae</taxon>
        <taxon>50 kb inversion clade</taxon>
        <taxon>NPAAA clade</taxon>
        <taxon>indigoferoid/millettioid clade</taxon>
        <taxon>Phaseoleae</taxon>
        <taxon>Mucuna</taxon>
    </lineage>
</organism>
<dbReference type="EMBL" id="QJKJ01013973">
    <property type="protein sequence ID" value="RDX65319.1"/>
    <property type="molecule type" value="Genomic_DNA"/>
</dbReference>
<gene>
    <name evidence="2" type="ORF">CR513_56034</name>
</gene>
<dbReference type="Proteomes" id="UP000257109">
    <property type="component" value="Unassembled WGS sequence"/>
</dbReference>
<dbReference type="AlphaFoldDB" id="A0A371EHA0"/>
<proteinExistence type="predicted"/>
<evidence type="ECO:0000313" key="2">
    <source>
        <dbReference type="EMBL" id="RDX65319.1"/>
    </source>
</evidence>
<reference evidence="2" key="1">
    <citation type="submission" date="2018-05" db="EMBL/GenBank/DDBJ databases">
        <title>Draft genome of Mucuna pruriens seed.</title>
        <authorList>
            <person name="Nnadi N.E."/>
            <person name="Vos R."/>
            <person name="Hasami M.H."/>
            <person name="Devisetty U.K."/>
            <person name="Aguiy J.C."/>
        </authorList>
    </citation>
    <scope>NUCLEOTIDE SEQUENCE [LARGE SCALE GENOMIC DNA]</scope>
    <source>
        <strain evidence="2">JCA_2017</strain>
    </source>
</reference>
<accession>A0A371EHA0</accession>
<protein>
    <submittedName>
        <fullName evidence="2">Uncharacterized protein</fullName>
    </submittedName>
</protein>